<comment type="caution">
    <text evidence="2">The sequence shown here is derived from an EMBL/GenBank/DDBJ whole genome shotgun (WGS) entry which is preliminary data.</text>
</comment>
<reference evidence="2 3" key="1">
    <citation type="submission" date="2018-03" db="EMBL/GenBank/DDBJ databases">
        <title>Genomic Encyclopedia of Archaeal and Bacterial Type Strains, Phase II (KMG-II): from individual species to whole genera.</title>
        <authorList>
            <person name="Goeker M."/>
        </authorList>
    </citation>
    <scope>NUCLEOTIDE SEQUENCE [LARGE SCALE GENOMIC DNA]</scope>
    <source>
        <strain evidence="2 3">DSM 44720</strain>
    </source>
</reference>
<dbReference type="AlphaFoldDB" id="A0A2T0TD51"/>
<protein>
    <submittedName>
        <fullName evidence="2">Uncharacterized protein</fullName>
    </submittedName>
</protein>
<organism evidence="2 3">
    <name type="scientific">Umezawaea tangerina</name>
    <dbReference type="NCBI Taxonomy" id="84725"/>
    <lineage>
        <taxon>Bacteria</taxon>
        <taxon>Bacillati</taxon>
        <taxon>Actinomycetota</taxon>
        <taxon>Actinomycetes</taxon>
        <taxon>Pseudonocardiales</taxon>
        <taxon>Pseudonocardiaceae</taxon>
        <taxon>Umezawaea</taxon>
    </lineage>
</organism>
<sequence length="136" mass="14606">MTSEAFARFRADLSAAVTRGRRAAAAAGARNAEARDRSRELAERLRARQAAPGQQPTSPDVRRVANGFREERGLPVERLPDGAPQEAPAETEKPVDAKANSETPTTLGSRPVAGPRGQLPRAGDDDEDFSQGQILY</sequence>
<keyword evidence="3" id="KW-1185">Reference proteome</keyword>
<feature type="compositionally biased region" description="Basic and acidic residues" evidence="1">
    <location>
        <begin position="32"/>
        <end position="46"/>
    </location>
</feature>
<dbReference type="EMBL" id="PVTF01000003">
    <property type="protein sequence ID" value="PRY43592.1"/>
    <property type="molecule type" value="Genomic_DNA"/>
</dbReference>
<feature type="region of interest" description="Disordered" evidence="1">
    <location>
        <begin position="24"/>
        <end position="136"/>
    </location>
</feature>
<dbReference type="RefSeq" id="WP_106187149.1">
    <property type="nucleotide sequence ID" value="NZ_PVTF01000003.1"/>
</dbReference>
<dbReference type="Proteomes" id="UP000239494">
    <property type="component" value="Unassembled WGS sequence"/>
</dbReference>
<gene>
    <name evidence="2" type="ORF">CLV43_103339</name>
</gene>
<evidence type="ECO:0000313" key="2">
    <source>
        <dbReference type="EMBL" id="PRY43592.1"/>
    </source>
</evidence>
<feature type="compositionally biased region" description="Basic and acidic residues" evidence="1">
    <location>
        <begin position="60"/>
        <end position="80"/>
    </location>
</feature>
<proteinExistence type="predicted"/>
<evidence type="ECO:0000313" key="3">
    <source>
        <dbReference type="Proteomes" id="UP000239494"/>
    </source>
</evidence>
<name>A0A2T0TD51_9PSEU</name>
<evidence type="ECO:0000256" key="1">
    <source>
        <dbReference type="SAM" id="MobiDB-lite"/>
    </source>
</evidence>
<accession>A0A2T0TD51</accession>
<dbReference type="OrthoDB" id="3697875at2"/>